<dbReference type="Proteomes" id="UP000664293">
    <property type="component" value="Unassembled WGS sequence"/>
</dbReference>
<name>A0ABS3E8B8_9GAMM</name>
<protein>
    <submittedName>
        <fullName evidence="1">YceK/YidQ family lipoprotein</fullName>
    </submittedName>
</protein>
<evidence type="ECO:0000313" key="2">
    <source>
        <dbReference type="Proteomes" id="UP000664293"/>
    </source>
</evidence>
<keyword evidence="1" id="KW-0449">Lipoprotein</keyword>
<keyword evidence="2" id="KW-1185">Reference proteome</keyword>
<dbReference type="RefSeq" id="WP_207002376.1">
    <property type="nucleotide sequence ID" value="NZ_JAEKJR010000002.1"/>
</dbReference>
<reference evidence="1 2" key="1">
    <citation type="submission" date="2020-12" db="EMBL/GenBank/DDBJ databases">
        <title>Oil enriched cultivation method for isolating marine PHA-producing bacteria.</title>
        <authorList>
            <person name="Zheng W."/>
            <person name="Yu S."/>
            <person name="Huang Y."/>
        </authorList>
    </citation>
    <scope>NUCLEOTIDE SEQUENCE [LARGE SCALE GENOMIC DNA]</scope>
    <source>
        <strain evidence="1 2">SN0-2</strain>
    </source>
</reference>
<proteinExistence type="predicted"/>
<organism evidence="1 2">
    <name type="scientific">Microbulbifer salipaludis</name>
    <dbReference type="NCBI Taxonomy" id="187980"/>
    <lineage>
        <taxon>Bacteria</taxon>
        <taxon>Pseudomonadati</taxon>
        <taxon>Pseudomonadota</taxon>
        <taxon>Gammaproteobacteria</taxon>
        <taxon>Cellvibrionales</taxon>
        <taxon>Microbulbiferaceae</taxon>
        <taxon>Microbulbifer</taxon>
    </lineage>
</organism>
<gene>
    <name evidence="1" type="ORF">JF535_11960</name>
</gene>
<dbReference type="InterPro" id="IPR010780">
    <property type="entry name" value="DUF1375"/>
</dbReference>
<comment type="caution">
    <text evidence="1">The sequence shown here is derived from an EMBL/GenBank/DDBJ whole genome shotgun (WGS) entry which is preliminary data.</text>
</comment>
<accession>A0ABS3E8B8</accession>
<evidence type="ECO:0000313" key="1">
    <source>
        <dbReference type="EMBL" id="MBN8431568.1"/>
    </source>
</evidence>
<dbReference type="Pfam" id="PF07119">
    <property type="entry name" value="DUF1375"/>
    <property type="match status" value="1"/>
</dbReference>
<dbReference type="EMBL" id="JAEKJR010000002">
    <property type="protein sequence ID" value="MBN8431568.1"/>
    <property type="molecule type" value="Genomic_DNA"/>
</dbReference>
<sequence length="106" mass="11577">MKSYLLKTFLVAFIGFNVVGCGTIVRTGFDNTPNPCKKELSYVFGGVKLDSMHICTAAASHSNFRKIIIPFALVDLPLSAIADTVILPYSAYLDHRTDSECAMKGK</sequence>